<dbReference type="EMBL" id="AP028679">
    <property type="protein sequence ID" value="BEQ16777.1"/>
    <property type="molecule type" value="Genomic_DNA"/>
</dbReference>
<dbReference type="Proteomes" id="UP001366166">
    <property type="component" value="Chromosome"/>
</dbReference>
<evidence type="ECO:0000313" key="2">
    <source>
        <dbReference type="Proteomes" id="UP001366166"/>
    </source>
</evidence>
<dbReference type="KEGG" id="dmp:FAK_38430"/>
<organism evidence="1 2">
    <name type="scientific">Desulfoferula mesophila</name>
    <dbReference type="NCBI Taxonomy" id="3058419"/>
    <lineage>
        <taxon>Bacteria</taxon>
        <taxon>Pseudomonadati</taxon>
        <taxon>Thermodesulfobacteriota</taxon>
        <taxon>Desulfarculia</taxon>
        <taxon>Desulfarculales</taxon>
        <taxon>Desulfarculaceae</taxon>
        <taxon>Desulfoferula</taxon>
    </lineage>
</organism>
<keyword evidence="2" id="KW-1185">Reference proteome</keyword>
<proteinExistence type="predicted"/>
<dbReference type="AlphaFoldDB" id="A0AAU9EK36"/>
<sequence>MGEEEIKVALESLRGQLQRLDTVLKMSVAEQRRINADLAAGAQSLGGQCRGLDQRLDRLETRLAAYTGGLFTLWLLFQVAQSLWR</sequence>
<accession>A0AAU9EK36</accession>
<reference evidence="2" key="1">
    <citation type="journal article" date="2023" name="Arch. Microbiol.">
        <title>Desulfoferula mesophilus gen. nov. sp. nov., a mesophilic sulfate-reducing bacterium isolated from a brackish lake sediment.</title>
        <authorList>
            <person name="Watanabe T."/>
            <person name="Yabe T."/>
            <person name="Tsuji J.M."/>
            <person name="Fukui M."/>
        </authorList>
    </citation>
    <scope>NUCLEOTIDE SEQUENCE [LARGE SCALE GENOMIC DNA]</scope>
    <source>
        <strain evidence="2">12FAK</strain>
    </source>
</reference>
<gene>
    <name evidence="1" type="ORF">FAK_38430</name>
</gene>
<name>A0AAU9EK36_9BACT</name>
<evidence type="ECO:0000313" key="1">
    <source>
        <dbReference type="EMBL" id="BEQ16777.1"/>
    </source>
</evidence>
<protein>
    <submittedName>
        <fullName evidence="1">Uncharacterized protein</fullName>
    </submittedName>
</protein>